<dbReference type="OrthoDB" id="10488619at2759"/>
<organism evidence="1 2">
    <name type="scientific">Trichinella nelsoni</name>
    <dbReference type="NCBI Taxonomy" id="6336"/>
    <lineage>
        <taxon>Eukaryota</taxon>
        <taxon>Metazoa</taxon>
        <taxon>Ecdysozoa</taxon>
        <taxon>Nematoda</taxon>
        <taxon>Enoplea</taxon>
        <taxon>Dorylaimia</taxon>
        <taxon>Trichinellida</taxon>
        <taxon>Trichinellidae</taxon>
        <taxon>Trichinella</taxon>
    </lineage>
</organism>
<dbReference type="AlphaFoldDB" id="A0A0V0RZR5"/>
<evidence type="ECO:0000313" key="2">
    <source>
        <dbReference type="Proteomes" id="UP000054630"/>
    </source>
</evidence>
<protein>
    <submittedName>
        <fullName evidence="1">Uncharacterized protein</fullName>
    </submittedName>
</protein>
<sequence>MWEWKNPTWSDERIVSTIAVRIALDPESVSLSFSLSCHFNKRNMQQAAQTIDQPISGRSCESAQFI</sequence>
<keyword evidence="2" id="KW-1185">Reference proteome</keyword>
<evidence type="ECO:0000313" key="1">
    <source>
        <dbReference type="EMBL" id="KRX19929.1"/>
    </source>
</evidence>
<dbReference type="EMBL" id="JYDL01000053">
    <property type="protein sequence ID" value="KRX19929.1"/>
    <property type="molecule type" value="Genomic_DNA"/>
</dbReference>
<accession>A0A0V0RZR5</accession>
<proteinExistence type="predicted"/>
<reference evidence="1 2" key="1">
    <citation type="submission" date="2015-01" db="EMBL/GenBank/DDBJ databases">
        <title>Evolution of Trichinella species and genotypes.</title>
        <authorList>
            <person name="Korhonen P.K."/>
            <person name="Edoardo P."/>
            <person name="Giuseppe L.R."/>
            <person name="Gasser R.B."/>
        </authorList>
    </citation>
    <scope>NUCLEOTIDE SEQUENCE [LARGE SCALE GENOMIC DNA]</scope>
    <source>
        <strain evidence="1">ISS37</strain>
    </source>
</reference>
<dbReference type="Proteomes" id="UP000054630">
    <property type="component" value="Unassembled WGS sequence"/>
</dbReference>
<name>A0A0V0RZR5_9BILA</name>
<gene>
    <name evidence="1" type="ORF">T07_14360</name>
</gene>
<comment type="caution">
    <text evidence="1">The sequence shown here is derived from an EMBL/GenBank/DDBJ whole genome shotgun (WGS) entry which is preliminary data.</text>
</comment>